<dbReference type="EMBL" id="JAYKXP010000005">
    <property type="protein sequence ID" value="KAK7058414.1"/>
    <property type="molecule type" value="Genomic_DNA"/>
</dbReference>
<feature type="DNA-binding region" description="HMG box" evidence="3">
    <location>
        <begin position="76"/>
        <end position="146"/>
    </location>
</feature>
<feature type="region of interest" description="Disordered" evidence="4">
    <location>
        <begin position="49"/>
        <end position="77"/>
    </location>
</feature>
<dbReference type="SMART" id="SM00398">
    <property type="entry name" value="HMG"/>
    <property type="match status" value="1"/>
</dbReference>
<dbReference type="InterPro" id="IPR009071">
    <property type="entry name" value="HMG_box_dom"/>
</dbReference>
<evidence type="ECO:0000313" key="7">
    <source>
        <dbReference type="Proteomes" id="UP001383192"/>
    </source>
</evidence>
<feature type="compositionally biased region" description="Low complexity" evidence="4">
    <location>
        <begin position="222"/>
        <end position="244"/>
    </location>
</feature>
<name>A0AAW0E3V4_9AGAR</name>
<comment type="caution">
    <text evidence="6">The sequence shown here is derived from an EMBL/GenBank/DDBJ whole genome shotgun (WGS) entry which is preliminary data.</text>
</comment>
<evidence type="ECO:0000256" key="1">
    <source>
        <dbReference type="ARBA" id="ARBA00023125"/>
    </source>
</evidence>
<dbReference type="GO" id="GO:0001228">
    <property type="term" value="F:DNA-binding transcription activator activity, RNA polymerase II-specific"/>
    <property type="evidence" value="ECO:0007669"/>
    <property type="project" value="TreeGrafter"/>
</dbReference>
<dbReference type="PANTHER" id="PTHR10270:SF161">
    <property type="entry name" value="SEX-DETERMINING REGION Y PROTEIN"/>
    <property type="match status" value="1"/>
</dbReference>
<evidence type="ECO:0000313" key="6">
    <source>
        <dbReference type="EMBL" id="KAK7058414.1"/>
    </source>
</evidence>
<dbReference type="GO" id="GO:0005634">
    <property type="term" value="C:nucleus"/>
    <property type="evidence" value="ECO:0007669"/>
    <property type="project" value="UniProtKB-UniRule"/>
</dbReference>
<reference evidence="6 7" key="1">
    <citation type="submission" date="2024-01" db="EMBL/GenBank/DDBJ databases">
        <title>A draft genome for a cacao thread blight-causing isolate of Paramarasmius palmivorus.</title>
        <authorList>
            <person name="Baruah I.K."/>
            <person name="Bukari Y."/>
            <person name="Amoako-Attah I."/>
            <person name="Meinhardt L.W."/>
            <person name="Bailey B.A."/>
            <person name="Cohen S.P."/>
        </authorList>
    </citation>
    <scope>NUCLEOTIDE SEQUENCE [LARGE SCALE GENOMIC DNA]</scope>
    <source>
        <strain evidence="6 7">GH-12</strain>
    </source>
</reference>
<feature type="region of interest" description="Disordered" evidence="4">
    <location>
        <begin position="192"/>
        <end position="244"/>
    </location>
</feature>
<evidence type="ECO:0000256" key="2">
    <source>
        <dbReference type="ARBA" id="ARBA00023163"/>
    </source>
</evidence>
<dbReference type="GO" id="GO:0000978">
    <property type="term" value="F:RNA polymerase II cis-regulatory region sequence-specific DNA binding"/>
    <property type="evidence" value="ECO:0007669"/>
    <property type="project" value="TreeGrafter"/>
</dbReference>
<dbReference type="Pfam" id="PF00505">
    <property type="entry name" value="HMG_box"/>
    <property type="match status" value="1"/>
</dbReference>
<accession>A0AAW0E3V4</accession>
<evidence type="ECO:0000259" key="5">
    <source>
        <dbReference type="PROSITE" id="PS50118"/>
    </source>
</evidence>
<keyword evidence="7" id="KW-1185">Reference proteome</keyword>
<dbReference type="GO" id="GO:0030154">
    <property type="term" value="P:cell differentiation"/>
    <property type="evidence" value="ECO:0007669"/>
    <property type="project" value="TreeGrafter"/>
</dbReference>
<evidence type="ECO:0000256" key="4">
    <source>
        <dbReference type="SAM" id="MobiDB-lite"/>
    </source>
</evidence>
<protein>
    <recommendedName>
        <fullName evidence="5">HMG box domain-containing protein</fullName>
    </recommendedName>
</protein>
<evidence type="ECO:0000256" key="3">
    <source>
        <dbReference type="PROSITE-ProRule" id="PRU00267"/>
    </source>
</evidence>
<feature type="domain" description="HMG box" evidence="5">
    <location>
        <begin position="76"/>
        <end position="146"/>
    </location>
</feature>
<dbReference type="CDD" id="cd01389">
    <property type="entry name" value="HMG-box_ROX1-like"/>
    <property type="match status" value="1"/>
</dbReference>
<dbReference type="Gene3D" id="1.10.30.10">
    <property type="entry name" value="High mobility group box domain"/>
    <property type="match status" value="1"/>
</dbReference>
<gene>
    <name evidence="6" type="ORF">VNI00_002048</name>
</gene>
<dbReference type="InterPro" id="IPR050140">
    <property type="entry name" value="SRY-related_HMG-box_TF-like"/>
</dbReference>
<keyword evidence="2" id="KW-0804">Transcription</keyword>
<dbReference type="InterPro" id="IPR036910">
    <property type="entry name" value="HMG_box_dom_sf"/>
</dbReference>
<organism evidence="6 7">
    <name type="scientific">Paramarasmius palmivorus</name>
    <dbReference type="NCBI Taxonomy" id="297713"/>
    <lineage>
        <taxon>Eukaryota</taxon>
        <taxon>Fungi</taxon>
        <taxon>Dikarya</taxon>
        <taxon>Basidiomycota</taxon>
        <taxon>Agaricomycotina</taxon>
        <taxon>Agaricomycetes</taxon>
        <taxon>Agaricomycetidae</taxon>
        <taxon>Agaricales</taxon>
        <taxon>Marasmiineae</taxon>
        <taxon>Marasmiaceae</taxon>
        <taxon>Paramarasmius</taxon>
    </lineage>
</organism>
<keyword evidence="1 3" id="KW-0238">DNA-binding</keyword>
<dbReference type="Proteomes" id="UP001383192">
    <property type="component" value="Unassembled WGS sequence"/>
</dbReference>
<dbReference type="PANTHER" id="PTHR10270">
    <property type="entry name" value="SOX TRANSCRIPTION FACTOR"/>
    <property type="match status" value="1"/>
</dbReference>
<dbReference type="PROSITE" id="PS50118">
    <property type="entry name" value="HMG_BOX_2"/>
    <property type="match status" value="1"/>
</dbReference>
<dbReference type="SUPFAM" id="SSF47095">
    <property type="entry name" value="HMG-box"/>
    <property type="match status" value="1"/>
</dbReference>
<dbReference type="AlphaFoldDB" id="A0AAW0E3V4"/>
<proteinExistence type="predicted"/>
<keyword evidence="3" id="KW-0539">Nucleus</keyword>
<sequence>MNPSSSPVVDYTCNFTPSIVSVPLDQSPPSPLSVDLRTFPSPGPTLFSPVEFSPSTAPEPLPPTTTTTRRGDPSRIPRPRNAFMIFRSHTLAQRSLLPKSVEHDHRHISRIIAHLWSALPEPEKNVYRAQADREKVEHMRKYPNYRFEPTMGKYKRRRNVKRNSDEDLERCKRVAEFLMAGKRGEDLDRAVKDLPNAEDAPPRLNIPTKRRGRRSAVPKQPTSPSEASSSSTSSSPASTSTLSLLSTPALSTPAISPSPLIHGWVPPSGEPETVDIGPVFLSPLLPPDNSPDADFVNVPLMDSLQPPPDHSSLWQLDNLSITDPYYSTPHLVIPSSSSPQLYYDGGVYDQAQPLSFNYEVTNASQSSSPSPYQAPNNLYPNTLSLYNMEPAVPFVVGDEQMPISYSLEPVGWNQVLYLNPAMLEVGMGNIDEEPGCLPPA</sequence>